<keyword evidence="1" id="KW-0472">Membrane</keyword>
<dbReference type="InterPro" id="IPR025205">
    <property type="entry name" value="PilX/PilW_C"/>
</dbReference>
<dbReference type="Proteomes" id="UP000028006">
    <property type="component" value="Unassembled WGS sequence"/>
</dbReference>
<proteinExistence type="predicted"/>
<organism evidence="3 4">
    <name type="scientific">Endozoicomonas montiporae</name>
    <dbReference type="NCBI Taxonomy" id="1027273"/>
    <lineage>
        <taxon>Bacteria</taxon>
        <taxon>Pseudomonadati</taxon>
        <taxon>Pseudomonadota</taxon>
        <taxon>Gammaproteobacteria</taxon>
        <taxon>Oceanospirillales</taxon>
        <taxon>Endozoicomonadaceae</taxon>
        <taxon>Endozoicomonas</taxon>
    </lineage>
</organism>
<sequence>MHNKPSRQCGSALLYSITFVGLMAFAGLITIQSSSLLQKVSASYRNNQIAQVAAEAALLEAERCLVNQSACYDISQFDSSCSNGLCFNGTRANSIIGCRSGNTKVWQDSNLWKSATRTINASSTPSGTSSRYIIEFICYTPRILAGLEPDLTNPADWSKYYRITALSRVDNTSTHVMLQSTFKR</sequence>
<accession>A0A081N7M1</accession>
<gene>
    <name evidence="3" type="ORF">GZ77_08745</name>
</gene>
<feature type="domain" description="PilX/PilW C-terminal" evidence="2">
    <location>
        <begin position="98"/>
        <end position="183"/>
    </location>
</feature>
<dbReference type="RefSeq" id="WP_034874299.1">
    <property type="nucleotide sequence ID" value="NZ_JOKG01000002.1"/>
</dbReference>
<dbReference type="AlphaFoldDB" id="A0A081N7M1"/>
<evidence type="ECO:0000259" key="2">
    <source>
        <dbReference type="Pfam" id="PF13681"/>
    </source>
</evidence>
<name>A0A081N7M1_9GAMM</name>
<evidence type="ECO:0000313" key="3">
    <source>
        <dbReference type="EMBL" id="KEQ14444.1"/>
    </source>
</evidence>
<dbReference type="Pfam" id="PF13681">
    <property type="entry name" value="PilX"/>
    <property type="match status" value="1"/>
</dbReference>
<comment type="caution">
    <text evidence="3">The sequence shown here is derived from an EMBL/GenBank/DDBJ whole genome shotgun (WGS) entry which is preliminary data.</text>
</comment>
<reference evidence="3 4" key="1">
    <citation type="submission" date="2014-06" db="EMBL/GenBank/DDBJ databases">
        <title>Whole Genome Sequences of Three Symbiotic Endozoicomonas Bacteria.</title>
        <authorList>
            <person name="Neave M.J."/>
            <person name="Apprill A."/>
            <person name="Voolstra C.R."/>
        </authorList>
    </citation>
    <scope>NUCLEOTIDE SEQUENCE [LARGE SCALE GENOMIC DNA]</scope>
    <source>
        <strain evidence="3 4">LMG 24815</strain>
    </source>
</reference>
<evidence type="ECO:0000313" key="4">
    <source>
        <dbReference type="Proteomes" id="UP000028006"/>
    </source>
</evidence>
<evidence type="ECO:0000256" key="1">
    <source>
        <dbReference type="SAM" id="Phobius"/>
    </source>
</evidence>
<keyword evidence="4" id="KW-1185">Reference proteome</keyword>
<keyword evidence="1" id="KW-1133">Transmembrane helix</keyword>
<dbReference type="eggNOG" id="COG4726">
    <property type="taxonomic scope" value="Bacteria"/>
</dbReference>
<feature type="transmembrane region" description="Helical" evidence="1">
    <location>
        <begin position="12"/>
        <end position="31"/>
    </location>
</feature>
<keyword evidence="1" id="KW-0812">Transmembrane</keyword>
<protein>
    <recommendedName>
        <fullName evidence="2">PilX/PilW C-terminal domain-containing protein</fullName>
    </recommendedName>
</protein>
<dbReference type="EMBL" id="JOKG01000002">
    <property type="protein sequence ID" value="KEQ14444.1"/>
    <property type="molecule type" value="Genomic_DNA"/>
</dbReference>